<evidence type="ECO:0000256" key="1">
    <source>
        <dbReference type="ARBA" id="ARBA00001928"/>
    </source>
</evidence>
<dbReference type="EMBL" id="MN740899">
    <property type="protein sequence ID" value="QHU17168.1"/>
    <property type="molecule type" value="Genomic_DNA"/>
</dbReference>
<dbReference type="InterPro" id="IPR017716">
    <property type="entry name" value="S-AdoMet_deCOase_pro-enz"/>
</dbReference>
<dbReference type="Gene3D" id="3.60.90.10">
    <property type="entry name" value="S-adenosylmethionine decarboxylase"/>
    <property type="match status" value="1"/>
</dbReference>
<name>A0A6C0KLF7_9ZZZZ</name>
<evidence type="ECO:0000256" key="3">
    <source>
        <dbReference type="ARBA" id="ARBA00022813"/>
    </source>
</evidence>
<dbReference type="GO" id="GO:0005829">
    <property type="term" value="C:cytosol"/>
    <property type="evidence" value="ECO:0007669"/>
    <property type="project" value="TreeGrafter"/>
</dbReference>
<evidence type="ECO:0000313" key="9">
    <source>
        <dbReference type="EMBL" id="QHU17168.1"/>
    </source>
</evidence>
<keyword evidence="8" id="KW-0670">Pyruvate</keyword>
<sequence length="122" mass="14591">MFSESQYSGKHLLCDIKQIRNRKLLSNIDEIKRLMDSVCNAHQYTILQKIEHTFDPQGFSVIYLLSESHMSIHTFPERDYLAFDLYTCRTYANNDEYNQIYNTMVTEFDADRETPNIINRYF</sequence>
<keyword evidence="7" id="KW-0704">Schiff base</keyword>
<dbReference type="Pfam" id="PF02675">
    <property type="entry name" value="AdoMet_dc"/>
    <property type="match status" value="1"/>
</dbReference>
<dbReference type="AlphaFoldDB" id="A0A6C0KLF7"/>
<evidence type="ECO:0000256" key="6">
    <source>
        <dbReference type="ARBA" id="ARBA00023239"/>
    </source>
</evidence>
<evidence type="ECO:0000256" key="4">
    <source>
        <dbReference type="ARBA" id="ARBA00023115"/>
    </source>
</evidence>
<keyword evidence="5" id="KW-0865">Zymogen</keyword>
<dbReference type="InterPro" id="IPR016067">
    <property type="entry name" value="S-AdoMet_deCO2ase_core"/>
</dbReference>
<evidence type="ECO:0000256" key="8">
    <source>
        <dbReference type="ARBA" id="ARBA00023317"/>
    </source>
</evidence>
<proteinExistence type="predicted"/>
<dbReference type="PANTHER" id="PTHR33866:SF2">
    <property type="entry name" value="S-ADENOSYLMETHIONINE DECARBOXYLASE PROENZYME"/>
    <property type="match status" value="1"/>
</dbReference>
<evidence type="ECO:0000256" key="2">
    <source>
        <dbReference type="ARBA" id="ARBA00022793"/>
    </source>
</evidence>
<evidence type="ECO:0000256" key="7">
    <source>
        <dbReference type="ARBA" id="ARBA00023270"/>
    </source>
</evidence>
<dbReference type="SUPFAM" id="SSF56276">
    <property type="entry name" value="S-adenosylmethionine decarboxylase"/>
    <property type="match status" value="1"/>
</dbReference>
<dbReference type="NCBIfam" id="TIGR03330">
    <property type="entry name" value="SAM_DCase_Bsu"/>
    <property type="match status" value="1"/>
</dbReference>
<organism evidence="9">
    <name type="scientific">viral metagenome</name>
    <dbReference type="NCBI Taxonomy" id="1070528"/>
    <lineage>
        <taxon>unclassified sequences</taxon>
        <taxon>metagenomes</taxon>
        <taxon>organismal metagenomes</taxon>
    </lineage>
</organism>
<dbReference type="GO" id="GO:0004014">
    <property type="term" value="F:adenosylmethionine decarboxylase activity"/>
    <property type="evidence" value="ECO:0007669"/>
    <property type="project" value="InterPro"/>
</dbReference>
<evidence type="ECO:0008006" key="10">
    <source>
        <dbReference type="Google" id="ProtNLM"/>
    </source>
</evidence>
<reference evidence="9" key="1">
    <citation type="journal article" date="2020" name="Nature">
        <title>Giant virus diversity and host interactions through global metagenomics.</title>
        <authorList>
            <person name="Schulz F."/>
            <person name="Roux S."/>
            <person name="Paez-Espino D."/>
            <person name="Jungbluth S."/>
            <person name="Walsh D.A."/>
            <person name="Denef V.J."/>
            <person name="McMahon K.D."/>
            <person name="Konstantinidis K.T."/>
            <person name="Eloe-Fadrosh E.A."/>
            <person name="Kyrpides N.C."/>
            <person name="Woyke T."/>
        </authorList>
    </citation>
    <scope>NUCLEOTIDE SEQUENCE</scope>
    <source>
        <strain evidence="9">GVMAG-S-3300012000-57</strain>
    </source>
</reference>
<keyword evidence="4" id="KW-0620">Polyamine biosynthesis</keyword>
<dbReference type="InterPro" id="IPR003826">
    <property type="entry name" value="AdoMetDC_fam_prok"/>
</dbReference>
<dbReference type="PANTHER" id="PTHR33866">
    <property type="entry name" value="S-ADENOSYLMETHIONINE DECARBOXYLASE PROENZYME"/>
    <property type="match status" value="1"/>
</dbReference>
<protein>
    <recommendedName>
        <fullName evidence="10">Adenosylmethionine decarboxylase</fullName>
    </recommendedName>
</protein>
<keyword evidence="3" id="KW-0068">Autocatalytic cleavage</keyword>
<accession>A0A6C0KLF7</accession>
<comment type="cofactor">
    <cofactor evidence="1">
        <name>pyruvate</name>
        <dbReference type="ChEBI" id="CHEBI:15361"/>
    </cofactor>
</comment>
<keyword evidence="6" id="KW-0456">Lyase</keyword>
<keyword evidence="2" id="KW-0210">Decarboxylase</keyword>
<evidence type="ECO:0000256" key="5">
    <source>
        <dbReference type="ARBA" id="ARBA00023145"/>
    </source>
</evidence>
<dbReference type="GO" id="GO:0008295">
    <property type="term" value="P:spermidine biosynthetic process"/>
    <property type="evidence" value="ECO:0007669"/>
    <property type="project" value="InterPro"/>
</dbReference>